<dbReference type="EMBL" id="CP001650">
    <property type="protein sequence ID" value="ADF50391.1"/>
    <property type="molecule type" value="Genomic_DNA"/>
</dbReference>
<keyword evidence="1" id="KW-0175">Coiled coil</keyword>
<dbReference type="STRING" id="655815.ZPR_0028"/>
<feature type="transmembrane region" description="Helical" evidence="3">
    <location>
        <begin position="56"/>
        <end position="82"/>
    </location>
</feature>
<feature type="region of interest" description="Disordered" evidence="2">
    <location>
        <begin position="709"/>
        <end position="730"/>
    </location>
</feature>
<name>D5BBF7_ZUNPS</name>
<evidence type="ECO:0000256" key="3">
    <source>
        <dbReference type="SAM" id="Phobius"/>
    </source>
</evidence>
<evidence type="ECO:0000313" key="5">
    <source>
        <dbReference type="Proteomes" id="UP000001654"/>
    </source>
</evidence>
<dbReference type="eggNOG" id="COG1511">
    <property type="taxonomic scope" value="Bacteria"/>
</dbReference>
<feature type="transmembrane region" description="Helical" evidence="3">
    <location>
        <begin position="20"/>
        <end position="44"/>
    </location>
</feature>
<organism evidence="4 5">
    <name type="scientific">Zunongwangia profunda (strain DSM 18752 / CCTCC AB 206139 / SM-A87)</name>
    <name type="common">Wangia profunda</name>
    <dbReference type="NCBI Taxonomy" id="655815"/>
    <lineage>
        <taxon>Bacteria</taxon>
        <taxon>Pseudomonadati</taxon>
        <taxon>Bacteroidota</taxon>
        <taxon>Flavobacteriia</taxon>
        <taxon>Flavobacteriales</taxon>
        <taxon>Flavobacteriaceae</taxon>
        <taxon>Zunongwangia</taxon>
    </lineage>
</organism>
<evidence type="ECO:0000313" key="4">
    <source>
        <dbReference type="EMBL" id="ADF50391.1"/>
    </source>
</evidence>
<dbReference type="HOGENOM" id="CLU_008611_0_0_10"/>
<keyword evidence="3" id="KW-0812">Transmembrane</keyword>
<dbReference type="Proteomes" id="UP000001654">
    <property type="component" value="Chromosome"/>
</dbReference>
<feature type="compositionally biased region" description="Basic and acidic residues" evidence="2">
    <location>
        <begin position="997"/>
        <end position="1016"/>
    </location>
</feature>
<evidence type="ECO:0000256" key="2">
    <source>
        <dbReference type="SAM" id="MobiDB-lite"/>
    </source>
</evidence>
<feature type="region of interest" description="Disordered" evidence="2">
    <location>
        <begin position="681"/>
        <end position="700"/>
    </location>
</feature>
<protein>
    <submittedName>
        <fullName evidence="4">Membrane protein</fullName>
    </submittedName>
</protein>
<accession>D5BBF7</accession>
<dbReference type="KEGG" id="zpr:ZPR_0028"/>
<sequence>MAEFEAIKNQLQSFIRKYQLNLLIKNTALFILIGLLFWLLLVLFENFIWFDTSVRFLLFLFFIIVESALLIFFIGLPLIKFLDIRRGISDRKAAVLIGDYFPEIDDRLLNLIELKSQDNSEFLQAAIHQKSLELKFYNFKNAVSFGEYLKYVLSAGVPLLLILALMISGRGDWLFSSFDRLKNYDQVYEKPAPFSFVLKEENLRVIEGEDYNLEVNVVGDEIPGQLKIIFKDSEYFMRQLEPGRFTYTFKNITKNQEFRLLANNISSRTYNLAIIAIPELVNFNIEIVYPNYLGLEDEQTNGEGNLTIPEGTWLKWRFEHRNTETVNLEFSDTLVSVKNSFESRFLQSVNYTLSTSNSFLKNYQPLSFRLEIIKDKSPSIQVEEKVDSLNPSLKYYGGKISDDHGISGLMLRYREIGEESFQSEYINFSAGTISQFYVSFPGDLDLKAGRNYEYFFQVFDNDAVNGRKSASSSYFTYYKKTAEEIRDQNLQGQKENIGNLSDELDKFKQEDQLNNLLNDELENKDFDYEQQQKLESFIKSQERENALMKKFSKNIKDKLDTENLENDKGRRLKERLENTENKLQDNKALLNELKEYSDKIQNENLQQKLQELSKNKNSSKRSLEQLVELTKQYYVEQKYNQLVDKLDNLGDDQINLDKSGKSQKEIDEKFDDIQRELDQLDKKNGELKRPKSLERNKEAELDIQEKLENLINTSGSAEREKKNKQDNTGHKMKELAKEMKQSSANMDMQTLEADIESLRKVLDNLVIFSFKQENLMNAFRDINTGSPEFSSQLKEQYVLKENFEHVDDSLFALGLNNQFIAEKVFEFLENVSFNLINSLEELADLRLSKALSSQQYTITGANDLAVLLNEILDNMNDQMNSSGSGGEGTGPQLQDIIEKQQDLGKQLKEQMGKNMKGEGQENTDEGEHSKLFEIYKQQEEIRRNLERILKENDEHLNDLNQDYDELEKDILNNDINQNSLNTLNKLNQKMLNLKESLNEKGERNERESKTSMRDFDNQSPKNNIEIKDYFNSIEILDRHSLPLRPNLKQRVNTYFND</sequence>
<reference evidence="4 5" key="1">
    <citation type="journal article" date="2010" name="BMC Genomics">
        <title>The complete genome of Zunongwangia profunda SM-A87 reveals its adaptation to the deep-sea environment and ecological role in sedimentary organic nitrogen degradation.</title>
        <authorList>
            <person name="Qin Q.L."/>
            <person name="Zhang X.Y."/>
            <person name="Wang X.M."/>
            <person name="Liu G.M."/>
            <person name="Chen X.L."/>
            <person name="Xie B.B."/>
            <person name="Dang H.Y."/>
            <person name="Zhou B.C."/>
            <person name="Yu J."/>
            <person name="Zhang Y.Z."/>
        </authorList>
    </citation>
    <scope>NUCLEOTIDE SEQUENCE [LARGE SCALE GENOMIC DNA]</scope>
    <source>
        <strain evidence="5">DSM 18752 / CCTCC AB 206139 / SM-A87</strain>
    </source>
</reference>
<feature type="compositionally biased region" description="Basic and acidic residues" evidence="2">
    <location>
        <begin position="717"/>
        <end position="730"/>
    </location>
</feature>
<keyword evidence="3" id="KW-0472">Membrane</keyword>
<evidence type="ECO:0000256" key="1">
    <source>
        <dbReference type="SAM" id="Coils"/>
    </source>
</evidence>
<proteinExistence type="predicted"/>
<dbReference type="AlphaFoldDB" id="D5BBF7"/>
<keyword evidence="3" id="KW-1133">Transmembrane helix</keyword>
<feature type="region of interest" description="Disordered" evidence="2">
    <location>
        <begin position="997"/>
        <end position="1021"/>
    </location>
</feature>
<gene>
    <name evidence="4" type="ordered locus">ZPR_0028</name>
</gene>
<feature type="transmembrane region" description="Helical" evidence="3">
    <location>
        <begin position="148"/>
        <end position="167"/>
    </location>
</feature>
<feature type="coiled-coil region" evidence="1">
    <location>
        <begin position="566"/>
        <end position="629"/>
    </location>
</feature>
<keyword evidence="5" id="KW-1185">Reference proteome</keyword>